<reference evidence="2 3" key="1">
    <citation type="submission" date="2016-10" db="EMBL/GenBank/DDBJ databases">
        <authorList>
            <person name="de Groot N.N."/>
        </authorList>
    </citation>
    <scope>NUCLEOTIDE SEQUENCE [LARGE SCALE GENOMIC DNA]</scope>
    <source>
        <strain evidence="2 3">CGMCC 1.6291</strain>
    </source>
</reference>
<comment type="caution">
    <text evidence="1">Lacks conserved residue(s) required for the propagation of feature annotation.</text>
</comment>
<dbReference type="SUPFAM" id="SSF53335">
    <property type="entry name" value="S-adenosyl-L-methionine-dependent methyltransferases"/>
    <property type="match status" value="1"/>
</dbReference>
<protein>
    <recommendedName>
        <fullName evidence="1">Ribosomal RNA small subunit methyltransferase J</fullName>
        <ecNumber evidence="1">2.1.1.242</ecNumber>
    </recommendedName>
    <alternativeName>
        <fullName evidence="1">16S rRNA m2G1516 methyltransferase</fullName>
    </alternativeName>
    <alternativeName>
        <fullName evidence="1">rRNA (guanine-N(2)-)-methyltransferase</fullName>
    </alternativeName>
</protein>
<keyword evidence="3" id="KW-1185">Reference proteome</keyword>
<dbReference type="InterPro" id="IPR007536">
    <property type="entry name" value="16SrRNA_methylTrfase_J"/>
</dbReference>
<dbReference type="CDD" id="cd02440">
    <property type="entry name" value="AdoMet_MTases"/>
    <property type="match status" value="1"/>
</dbReference>
<feature type="binding site" evidence="1">
    <location>
        <begin position="133"/>
        <end position="134"/>
    </location>
    <ligand>
        <name>S-adenosyl-L-methionine</name>
        <dbReference type="ChEBI" id="CHEBI:59789"/>
    </ligand>
</feature>
<feature type="binding site" evidence="1">
    <location>
        <position position="188"/>
    </location>
    <ligand>
        <name>S-adenosyl-L-methionine</name>
        <dbReference type="ChEBI" id="CHEBI:59789"/>
    </ligand>
</feature>
<evidence type="ECO:0000313" key="2">
    <source>
        <dbReference type="EMBL" id="SEP16443.1"/>
    </source>
</evidence>
<dbReference type="STRING" id="406100.SAMN04488052_11386"/>
<keyword evidence="1" id="KW-0949">S-adenosyl-L-methionine</keyword>
<evidence type="ECO:0000313" key="3">
    <source>
        <dbReference type="Proteomes" id="UP000199657"/>
    </source>
</evidence>
<dbReference type="Proteomes" id="UP000199657">
    <property type="component" value="Unassembled WGS sequence"/>
</dbReference>
<dbReference type="HAMAP" id="MF_01523">
    <property type="entry name" value="16SrRNA_methyltr_J"/>
    <property type="match status" value="1"/>
</dbReference>
<dbReference type="Pfam" id="PF04445">
    <property type="entry name" value="SAM_MT"/>
    <property type="match status" value="1"/>
</dbReference>
<comment type="function">
    <text evidence="1">Specifically methylates the guanosine in position 1516 of 16S rRNA.</text>
</comment>
<dbReference type="EMBL" id="FOEG01000013">
    <property type="protein sequence ID" value="SEP16443.1"/>
    <property type="molecule type" value="Genomic_DNA"/>
</dbReference>
<dbReference type="PANTHER" id="PTHR36112:SF1">
    <property type="entry name" value="RIBOSOMAL RNA SMALL SUBUNIT METHYLTRANSFERASE J"/>
    <property type="match status" value="1"/>
</dbReference>
<dbReference type="EC" id="2.1.1.242" evidence="1"/>
<comment type="similarity">
    <text evidence="1">Belongs to the methyltransferase superfamily. RsmJ family.</text>
</comment>
<keyword evidence="1 2" id="KW-0808">Transferase</keyword>
<dbReference type="Gene3D" id="3.40.50.150">
    <property type="entry name" value="Vaccinia Virus protein VP39"/>
    <property type="match status" value="1"/>
</dbReference>
<dbReference type="AlphaFoldDB" id="A0A1H8VMA6"/>
<keyword evidence="1 2" id="KW-0489">Methyltransferase</keyword>
<comment type="catalytic activity">
    <reaction evidence="1">
        <text>guanosine(1516) in 16S rRNA + S-adenosyl-L-methionine = N(2)-methylguanosine(1516) in 16S rRNA + S-adenosyl-L-homocysteine + H(+)</text>
        <dbReference type="Rhea" id="RHEA:43220"/>
        <dbReference type="Rhea" id="RHEA-COMP:10412"/>
        <dbReference type="Rhea" id="RHEA-COMP:10413"/>
        <dbReference type="ChEBI" id="CHEBI:15378"/>
        <dbReference type="ChEBI" id="CHEBI:57856"/>
        <dbReference type="ChEBI" id="CHEBI:59789"/>
        <dbReference type="ChEBI" id="CHEBI:74269"/>
        <dbReference type="ChEBI" id="CHEBI:74481"/>
        <dbReference type="EC" id="2.1.1.242"/>
    </reaction>
</comment>
<dbReference type="GO" id="GO:0008990">
    <property type="term" value="F:rRNA (guanine-N2-)-methyltransferase activity"/>
    <property type="evidence" value="ECO:0007669"/>
    <property type="project" value="UniProtKB-UniRule"/>
</dbReference>
<name>A0A1H8VMA6_9GAMM</name>
<keyword evidence="1" id="KW-0963">Cytoplasm</keyword>
<dbReference type="PANTHER" id="PTHR36112">
    <property type="entry name" value="RIBOSOMAL RNA SMALL SUBUNIT METHYLTRANSFERASE J"/>
    <property type="match status" value="1"/>
</dbReference>
<proteinExistence type="inferred from homology"/>
<organism evidence="2 3">
    <name type="scientific">Aquisalimonas asiatica</name>
    <dbReference type="NCBI Taxonomy" id="406100"/>
    <lineage>
        <taxon>Bacteria</taxon>
        <taxon>Pseudomonadati</taxon>
        <taxon>Pseudomonadota</taxon>
        <taxon>Gammaproteobacteria</taxon>
        <taxon>Chromatiales</taxon>
        <taxon>Ectothiorhodospiraceae</taxon>
        <taxon>Aquisalimonas</taxon>
    </lineage>
</organism>
<gene>
    <name evidence="1" type="primary">rsmJ</name>
    <name evidence="2" type="ORF">SAMN04488052_11386</name>
</gene>
<evidence type="ECO:0000256" key="1">
    <source>
        <dbReference type="HAMAP-Rule" id="MF_01523"/>
    </source>
</evidence>
<comment type="subcellular location">
    <subcellularLocation>
        <location evidence="1">Cytoplasm</location>
    </subcellularLocation>
</comment>
<dbReference type="InterPro" id="IPR029063">
    <property type="entry name" value="SAM-dependent_MTases_sf"/>
</dbReference>
<accession>A0A1H8VMA6</accession>
<keyword evidence="1" id="KW-0698">rRNA processing</keyword>
<dbReference type="RefSeq" id="WP_171909980.1">
    <property type="nucleotide sequence ID" value="NZ_FOEG01000013.1"/>
</dbReference>
<dbReference type="GO" id="GO:0005737">
    <property type="term" value="C:cytoplasm"/>
    <property type="evidence" value="ECO:0007669"/>
    <property type="project" value="UniProtKB-SubCell"/>
</dbReference>
<sequence length="265" mass="28049">MTAFSNTPTDKQEQCYVTQEAAPGAGKTAAALARRWSLPLATAETPPGLRLTTGANGVSLTDSRPGSPGLIRVDFLEPRFLRRLQQAGAAREPLVRAVGARRGDRPRVLDATAGLGQDAAILAMVGCPVTLVERSPVLGALLEDGLARARLDPRTQAMASRMTLISADSGDYLARLEATDRPDVVYLDPMYPHRRTGGKSGKAMQHLQALLGPPDDAGPLLAPALAAAARRVVVKRQRRAPALGGTAPDFSVGGSSTRFDVYHRT</sequence>